<evidence type="ECO:0000259" key="6">
    <source>
        <dbReference type="PROSITE" id="PS50966"/>
    </source>
</evidence>
<reference evidence="8" key="1">
    <citation type="journal article" date="2015" name="Nat. Plants">
        <title>Genome expansion of Arabis alpina linked with retrotransposition and reduced symmetric DNA methylation.</title>
        <authorList>
            <person name="Willing E.M."/>
            <person name="Rawat V."/>
            <person name="Mandakova T."/>
            <person name="Maumus F."/>
            <person name="James G.V."/>
            <person name="Nordstroem K.J."/>
            <person name="Becker C."/>
            <person name="Warthmann N."/>
            <person name="Chica C."/>
            <person name="Szarzynska B."/>
            <person name="Zytnicki M."/>
            <person name="Albani M.C."/>
            <person name="Kiefer C."/>
            <person name="Bergonzi S."/>
            <person name="Castaings L."/>
            <person name="Mateos J.L."/>
            <person name="Berns M.C."/>
            <person name="Bujdoso N."/>
            <person name="Piofczyk T."/>
            <person name="de Lorenzo L."/>
            <person name="Barrero-Sicilia C."/>
            <person name="Mateos I."/>
            <person name="Piednoel M."/>
            <person name="Hagmann J."/>
            <person name="Chen-Min-Tao R."/>
            <person name="Iglesias-Fernandez R."/>
            <person name="Schuster S.C."/>
            <person name="Alonso-Blanco C."/>
            <person name="Roudier F."/>
            <person name="Carbonero P."/>
            <person name="Paz-Ares J."/>
            <person name="Davis S.J."/>
            <person name="Pecinka A."/>
            <person name="Quesneville H."/>
            <person name="Colot V."/>
            <person name="Lysak M.A."/>
            <person name="Weigel D."/>
            <person name="Coupland G."/>
            <person name="Schneeberger K."/>
        </authorList>
    </citation>
    <scope>NUCLEOTIDE SEQUENCE [LARGE SCALE GENOMIC DNA]</scope>
    <source>
        <strain evidence="8">cv. Pajares</strain>
    </source>
</reference>
<keyword evidence="2 4" id="KW-0863">Zinc-finger</keyword>
<dbReference type="SMART" id="SM00575">
    <property type="entry name" value="ZnF_PMZ"/>
    <property type="match status" value="1"/>
</dbReference>
<proteinExistence type="predicted"/>
<dbReference type="Pfam" id="PF10551">
    <property type="entry name" value="MULE"/>
    <property type="match status" value="1"/>
</dbReference>
<dbReference type="InterPro" id="IPR004332">
    <property type="entry name" value="Transposase_MuDR"/>
</dbReference>
<keyword evidence="8" id="KW-1185">Reference proteome</keyword>
<dbReference type="PROSITE" id="PS50966">
    <property type="entry name" value="ZF_SWIM"/>
    <property type="match status" value="1"/>
</dbReference>
<evidence type="ECO:0000256" key="3">
    <source>
        <dbReference type="ARBA" id="ARBA00022833"/>
    </source>
</evidence>
<evidence type="ECO:0000256" key="5">
    <source>
        <dbReference type="SAM" id="MobiDB-lite"/>
    </source>
</evidence>
<organism evidence="7 8">
    <name type="scientific">Arabis alpina</name>
    <name type="common">Alpine rock-cress</name>
    <dbReference type="NCBI Taxonomy" id="50452"/>
    <lineage>
        <taxon>Eukaryota</taxon>
        <taxon>Viridiplantae</taxon>
        <taxon>Streptophyta</taxon>
        <taxon>Embryophyta</taxon>
        <taxon>Tracheophyta</taxon>
        <taxon>Spermatophyta</taxon>
        <taxon>Magnoliopsida</taxon>
        <taxon>eudicotyledons</taxon>
        <taxon>Gunneridae</taxon>
        <taxon>Pentapetalae</taxon>
        <taxon>rosids</taxon>
        <taxon>malvids</taxon>
        <taxon>Brassicales</taxon>
        <taxon>Brassicaceae</taxon>
        <taxon>Arabideae</taxon>
        <taxon>Arabis</taxon>
    </lineage>
</organism>
<dbReference type="PANTHER" id="PTHR31973">
    <property type="entry name" value="POLYPROTEIN, PUTATIVE-RELATED"/>
    <property type="match status" value="1"/>
</dbReference>
<dbReference type="Pfam" id="PF04434">
    <property type="entry name" value="SWIM"/>
    <property type="match status" value="1"/>
</dbReference>
<dbReference type="InterPro" id="IPR007527">
    <property type="entry name" value="Znf_SWIM"/>
</dbReference>
<evidence type="ECO:0000256" key="1">
    <source>
        <dbReference type="ARBA" id="ARBA00022723"/>
    </source>
</evidence>
<keyword evidence="1" id="KW-0479">Metal-binding</keyword>
<dbReference type="eggNOG" id="ENOG502RJNC">
    <property type="taxonomic scope" value="Eukaryota"/>
</dbReference>
<dbReference type="InterPro" id="IPR006564">
    <property type="entry name" value="Znf_PMZ"/>
</dbReference>
<sequence length="732" mass="84173">MESDASKALPNWNRTLPNWNRTLPRRFQNGTMNKTVIYAEYGDKKQCRSSLNVEVIVCKERVVTEGNSVGVNYGDSNGRVTDKSMIPIEATERNDEAGRNDDEGERNGEVERNDEAERNDDEGERNDEAERYIDHGENVGYIELPNEARQQGHEYVEEWEDGLGFRERQEFVANEEVQNLLLRAAFKECYDYDVLNSDSYRYVVRCSAGGCDWYLRVSRPRYKTNDIFTVKTYRKMHSCSRASASTSSTTKKGTPQLVADVIHEEFPGVMDIPSPKLLVDLVLSKAGVKVSYETTLRRKHLAISIIRGSPEDSYKKLTTYLYMLEKRNVGTITSLLLDKDKRFKYVFIALGACTKGFTAMRKVISVDATFMKYGGVLVFAMTQDPNRHHYPIAFGVLDGENDASWDWFFRQLLTVVPVKEDLVFVSDKNASLIKAIAAVYKKAFHGYCVFHLSQNVREKAASGSKEYVGKKFREIAGIYTEMEFDKEYADFRRRFPKVGEYLDKSVTLDKWARCYSKGERTQECTRYYLCFDAIVGKISEWFNKHKVVSGNIPMSHKMVPFVENELHPNCKIGAKLKVTVLNTFLREFSVIDMDGLSYEVDSRSFSCSCKRFDIDKYPCVHAIVAVLVYGKLQERIVDLNIYDLCSDYFKSETWALAYCETIYTVPHECHWTCPDDILSKVSLAPQYPNKRGRYQENMFTHPGERPRKKRRTNNKYVKGRSLGEWIGLPSVG</sequence>
<dbReference type="InterPro" id="IPR018289">
    <property type="entry name" value="MULE_transposase_dom"/>
</dbReference>
<dbReference type="GO" id="GO:0008270">
    <property type="term" value="F:zinc ion binding"/>
    <property type="evidence" value="ECO:0007669"/>
    <property type="project" value="UniProtKB-KW"/>
</dbReference>
<dbReference type="AlphaFoldDB" id="A0A087G7Y3"/>
<evidence type="ECO:0000313" key="8">
    <source>
        <dbReference type="Proteomes" id="UP000029120"/>
    </source>
</evidence>
<dbReference type="Pfam" id="PF03108">
    <property type="entry name" value="DBD_Tnp_Mut"/>
    <property type="match status" value="1"/>
</dbReference>
<dbReference type="EMBL" id="CM002876">
    <property type="protein sequence ID" value="KFK25985.1"/>
    <property type="molecule type" value="Genomic_DNA"/>
</dbReference>
<dbReference type="OMA" id="PNWNRTL"/>
<evidence type="ECO:0000256" key="4">
    <source>
        <dbReference type="PROSITE-ProRule" id="PRU00325"/>
    </source>
</evidence>
<keyword evidence="3" id="KW-0862">Zinc</keyword>
<feature type="domain" description="SWIM-type" evidence="6">
    <location>
        <begin position="598"/>
        <end position="630"/>
    </location>
</feature>
<dbReference type="OrthoDB" id="1113670at2759"/>
<dbReference type="Gramene" id="KFK25985">
    <property type="protein sequence ID" value="KFK25985"/>
    <property type="gene ID" value="AALP_AA8G188100"/>
</dbReference>
<dbReference type="PANTHER" id="PTHR31973:SF187">
    <property type="entry name" value="MUTATOR TRANSPOSASE MUDRA PROTEIN"/>
    <property type="match status" value="1"/>
</dbReference>
<name>A0A087G7Y3_ARAAL</name>
<feature type="region of interest" description="Disordered" evidence="5">
    <location>
        <begin position="75"/>
        <end position="134"/>
    </location>
</feature>
<feature type="compositionally biased region" description="Basic and acidic residues" evidence="5">
    <location>
        <begin position="90"/>
        <end position="116"/>
    </location>
</feature>
<protein>
    <submittedName>
        <fullName evidence="7">Mutator-like transposase</fullName>
    </submittedName>
</protein>
<evidence type="ECO:0000256" key="2">
    <source>
        <dbReference type="ARBA" id="ARBA00022771"/>
    </source>
</evidence>
<dbReference type="Proteomes" id="UP000029120">
    <property type="component" value="Chromosome 8"/>
</dbReference>
<accession>A0A087G7Y3</accession>
<evidence type="ECO:0000313" key="7">
    <source>
        <dbReference type="EMBL" id="KFK25985.1"/>
    </source>
</evidence>
<gene>
    <name evidence="7" type="ordered locus">AALP_Aa8g188100</name>
</gene>